<dbReference type="OrthoDB" id="7308181at2"/>
<comment type="caution">
    <text evidence="3">The sequence shown here is derived from an EMBL/GenBank/DDBJ whole genome shotgun (WGS) entry which is preliminary data.</text>
</comment>
<dbReference type="Gene3D" id="1.25.40.10">
    <property type="entry name" value="Tetratricopeptide repeat domain"/>
    <property type="match status" value="2"/>
</dbReference>
<dbReference type="Pfam" id="PF08937">
    <property type="entry name" value="ThsB_TIR"/>
    <property type="match status" value="1"/>
</dbReference>
<dbReference type="Proteomes" id="UP000309389">
    <property type="component" value="Unassembled WGS sequence"/>
</dbReference>
<organism evidence="3 4">
    <name type="scientific">Alteraurantiacibacter aquimixticola</name>
    <dbReference type="NCBI Taxonomy" id="2489173"/>
    <lineage>
        <taxon>Bacteria</taxon>
        <taxon>Pseudomonadati</taxon>
        <taxon>Pseudomonadota</taxon>
        <taxon>Alphaproteobacteria</taxon>
        <taxon>Sphingomonadales</taxon>
        <taxon>Erythrobacteraceae</taxon>
        <taxon>Alteraurantiacibacter</taxon>
    </lineage>
</organism>
<dbReference type="AlphaFoldDB" id="A0A4T3EYH5"/>
<name>A0A4T3EYH5_9SPHN</name>
<evidence type="ECO:0000313" key="4">
    <source>
        <dbReference type="Proteomes" id="UP000309389"/>
    </source>
</evidence>
<keyword evidence="1" id="KW-0812">Transmembrane</keyword>
<evidence type="ECO:0000256" key="1">
    <source>
        <dbReference type="SAM" id="Phobius"/>
    </source>
</evidence>
<keyword evidence="4" id="KW-1185">Reference proteome</keyword>
<evidence type="ECO:0000259" key="2">
    <source>
        <dbReference type="Pfam" id="PF08937"/>
    </source>
</evidence>
<dbReference type="RefSeq" id="WP_136694185.1">
    <property type="nucleotide sequence ID" value="NZ_SSHH01000003.1"/>
</dbReference>
<dbReference type="SUPFAM" id="SSF48452">
    <property type="entry name" value="TPR-like"/>
    <property type="match status" value="1"/>
</dbReference>
<dbReference type="SUPFAM" id="SSF52200">
    <property type="entry name" value="Toll/Interleukin receptor TIR domain"/>
    <property type="match status" value="1"/>
</dbReference>
<gene>
    <name evidence="3" type="ORF">E5222_12910</name>
</gene>
<proteinExistence type="predicted"/>
<keyword evidence="1" id="KW-1133">Transmembrane helix</keyword>
<accession>A0A4T3EYH5</accession>
<dbReference type="InterPro" id="IPR035897">
    <property type="entry name" value="Toll_tir_struct_dom_sf"/>
</dbReference>
<dbReference type="Gene3D" id="3.40.50.10140">
    <property type="entry name" value="Toll/interleukin-1 receptor homology (TIR) domain"/>
    <property type="match status" value="1"/>
</dbReference>
<evidence type="ECO:0000313" key="3">
    <source>
        <dbReference type="EMBL" id="TIX49708.1"/>
    </source>
</evidence>
<sequence>MDPEESTLSASLVPPVRYRAFMSYSHADERIAGRLHRWLESYRLPHSVIGKSTARGEVPRNLSPIFRDRNELPASDSLHEEVSGALSQSACLIVLCSPSARASRWVSQEIALFRSLHPDRPVLAALIDGEPGEAFPEALVAPGPDGVAREPIAADFRRQGDGQRLARLKIAAGVAGLALDELVQRDVQRQLRRAVAITGASAASVVLLLTLLVLAINARNEAEHQRQQAEGLVEFMLTDLRTKLEGVGRIEILESVNERAIAYYGEQGDLSRLPSESLERRARVLHAMGEDDHRSGDLEGALAKFSEAHRVTEALLSAEPDDPARVFAHAQSEFWLGYTDFLQQEHERAQPHFEHYLQLANQLTVLEPGNVGYLRELGYAEGNLCSLHLARQSDVAMTLNACRAALTTMERVAEESPGDPGVLIDLANRHAWLGDAFTAAGQTDEALDQRQQQAEIMDQLLETDPQNASYRQDWFLSRFAIATTLRDLGETERSLASAREASREIKRLTAADPDNQDWQRWRIRIEEIFPQARMEE</sequence>
<feature type="domain" description="Thoeris protein ThsB TIR-like" evidence="2">
    <location>
        <begin position="21"/>
        <end position="129"/>
    </location>
</feature>
<dbReference type="InterPro" id="IPR011990">
    <property type="entry name" value="TPR-like_helical_dom_sf"/>
</dbReference>
<dbReference type="InterPro" id="IPR015032">
    <property type="entry name" value="ThsB__TIR-like_domain"/>
</dbReference>
<protein>
    <submittedName>
        <fullName evidence="3">TIR domain-containing protein</fullName>
    </submittedName>
</protein>
<feature type="transmembrane region" description="Helical" evidence="1">
    <location>
        <begin position="194"/>
        <end position="216"/>
    </location>
</feature>
<keyword evidence="1" id="KW-0472">Membrane</keyword>
<dbReference type="EMBL" id="SSHH01000003">
    <property type="protein sequence ID" value="TIX49708.1"/>
    <property type="molecule type" value="Genomic_DNA"/>
</dbReference>
<reference evidence="3 4" key="1">
    <citation type="submission" date="2019-04" db="EMBL/GenBank/DDBJ databases">
        <title>Altererythrobacter aquimixticola sp. nov., isolated from sediment of junction between the ocean and a freshwater spring.</title>
        <authorList>
            <person name="Yoon J.-H."/>
        </authorList>
    </citation>
    <scope>NUCLEOTIDE SEQUENCE [LARGE SCALE GENOMIC DNA]</scope>
    <source>
        <strain evidence="3 4">SSKS-13</strain>
    </source>
</reference>